<keyword evidence="1" id="KW-0175">Coiled coil</keyword>
<dbReference type="EMBL" id="PDKM01000003">
    <property type="protein sequence ID" value="RXK10085.1"/>
    <property type="molecule type" value="Genomic_DNA"/>
</dbReference>
<dbReference type="InterPro" id="IPR011330">
    <property type="entry name" value="Glyco_hydro/deAcase_b/a-brl"/>
</dbReference>
<accession>A0AAX2A8A6</accession>
<evidence type="ECO:0000313" key="5">
    <source>
        <dbReference type="Proteomes" id="UP000253850"/>
    </source>
</evidence>
<dbReference type="CDD" id="cd10936">
    <property type="entry name" value="CE4_DAC2"/>
    <property type="match status" value="1"/>
</dbReference>
<dbReference type="InterPro" id="IPR006837">
    <property type="entry name" value="Divergent_DAC"/>
</dbReference>
<feature type="coiled-coil region" evidence="1">
    <location>
        <begin position="53"/>
        <end position="80"/>
    </location>
</feature>
<sequence length="360" mass="42318">MAKRKVTKRKTTRKKPSNIKNINFKLINILLLIILALLIAIGVLIYLVDAKKVEKSKKEIIKIEKQIKEDLNKIQETSEDKLNNYFKDVKKDDFEEYTEDLYKEYIPEKTETKKEPIKEDTKKEEETLQTEEKPVFHKALPIKTNKPKLAIVIDDVTTTYQINKLLNVGYKTTLSILPPTSRNGSTTEMVKDLPFYMIHFPMEAKYFKGEEQYTLHIKDSYEQIEKRVAQMRSWYPNAQFTNNHTGSKFTENKEAMDKLFRALKKYNFTFMDSRTTSKSVGKIMAEKYNMPYLARNIFLDNEQDFNYIQNQLKQAIRIAKKRGHAIAIGHPYDITIKVLRESKPLLKDLELIYVNQLPNL</sequence>
<dbReference type="PANTHER" id="PTHR30105">
    <property type="entry name" value="UNCHARACTERIZED YIBQ-RELATED"/>
    <property type="match status" value="1"/>
</dbReference>
<feature type="transmembrane region" description="Helical" evidence="2">
    <location>
        <begin position="21"/>
        <end position="48"/>
    </location>
</feature>
<dbReference type="SUPFAM" id="SSF88713">
    <property type="entry name" value="Glycoside hydrolase/deacetylase"/>
    <property type="match status" value="1"/>
</dbReference>
<dbReference type="PANTHER" id="PTHR30105:SF2">
    <property type="entry name" value="DIVERGENT POLYSACCHARIDE DEACETYLASE SUPERFAMILY"/>
    <property type="match status" value="1"/>
</dbReference>
<reference evidence="3 5" key="2">
    <citation type="submission" date="2018-07" db="EMBL/GenBank/DDBJ databases">
        <title>Complete genome of the Arcobacter bivalviorum type strain LMG 26154.</title>
        <authorList>
            <person name="Miller W.G."/>
            <person name="Yee E."/>
            <person name="Bono J.L."/>
        </authorList>
    </citation>
    <scope>NUCLEOTIDE SEQUENCE [LARGE SCALE GENOMIC DNA]</scope>
    <source>
        <strain evidence="3 5">LMG 26154</strain>
    </source>
</reference>
<dbReference type="KEGG" id="hbv:ABIV_2335"/>
<dbReference type="AlphaFoldDB" id="A0AAX2A8A6"/>
<dbReference type="GO" id="GO:0005975">
    <property type="term" value="P:carbohydrate metabolic process"/>
    <property type="evidence" value="ECO:0007669"/>
    <property type="project" value="InterPro"/>
</dbReference>
<organism evidence="4 6">
    <name type="scientific">Halarcobacter bivalviorum</name>
    <dbReference type="NCBI Taxonomy" id="663364"/>
    <lineage>
        <taxon>Bacteria</taxon>
        <taxon>Pseudomonadati</taxon>
        <taxon>Campylobacterota</taxon>
        <taxon>Epsilonproteobacteria</taxon>
        <taxon>Campylobacterales</taxon>
        <taxon>Arcobacteraceae</taxon>
        <taxon>Halarcobacter</taxon>
    </lineage>
</organism>
<dbReference type="Proteomes" id="UP000253850">
    <property type="component" value="Chromosome"/>
</dbReference>
<dbReference type="RefSeq" id="WP_114840097.1">
    <property type="nucleotide sequence ID" value="NZ_CP031217.1"/>
</dbReference>
<proteinExistence type="predicted"/>
<evidence type="ECO:0000313" key="4">
    <source>
        <dbReference type="EMBL" id="RXK10085.1"/>
    </source>
</evidence>
<dbReference type="Gene3D" id="3.20.20.370">
    <property type="entry name" value="Glycoside hydrolase/deacetylase"/>
    <property type="match status" value="1"/>
</dbReference>
<keyword evidence="2" id="KW-0812">Transmembrane</keyword>
<evidence type="ECO:0000256" key="1">
    <source>
        <dbReference type="SAM" id="Coils"/>
    </source>
</evidence>
<dbReference type="Pfam" id="PF04748">
    <property type="entry name" value="Polysacc_deac_2"/>
    <property type="match status" value="1"/>
</dbReference>
<keyword evidence="6" id="KW-1185">Reference proteome</keyword>
<dbReference type="EMBL" id="CP031217">
    <property type="protein sequence ID" value="AXH13309.1"/>
    <property type="molecule type" value="Genomic_DNA"/>
</dbReference>
<name>A0AAX2A8A6_9BACT</name>
<evidence type="ECO:0000313" key="6">
    <source>
        <dbReference type="Proteomes" id="UP000289193"/>
    </source>
</evidence>
<keyword evidence="2" id="KW-0472">Membrane</keyword>
<evidence type="ECO:0000256" key="2">
    <source>
        <dbReference type="SAM" id="Phobius"/>
    </source>
</evidence>
<keyword evidence="2" id="KW-1133">Transmembrane helix</keyword>
<protein>
    <submittedName>
        <fullName evidence="3">Divergent polysaccharide deacetylase</fullName>
    </submittedName>
</protein>
<reference evidence="4 6" key="1">
    <citation type="submission" date="2017-10" db="EMBL/GenBank/DDBJ databases">
        <title>Genomics of the genus Arcobacter.</title>
        <authorList>
            <person name="Perez-Cataluna A."/>
            <person name="Figueras M.J."/>
        </authorList>
    </citation>
    <scope>NUCLEOTIDE SEQUENCE [LARGE SCALE GENOMIC DNA]</scope>
    <source>
        <strain evidence="4 6">CECT 7835</strain>
    </source>
</reference>
<dbReference type="Proteomes" id="UP000289193">
    <property type="component" value="Unassembled WGS sequence"/>
</dbReference>
<gene>
    <name evidence="3" type="ORF">ABIV_2335</name>
    <name evidence="4" type="ORF">CRV05_06825</name>
</gene>
<evidence type="ECO:0000313" key="3">
    <source>
        <dbReference type="EMBL" id="AXH13309.1"/>
    </source>
</evidence>